<evidence type="ECO:0000313" key="2">
    <source>
        <dbReference type="Proteomes" id="UP000286134"/>
    </source>
</evidence>
<gene>
    <name evidence="1" type="ORF">OnM2_043087</name>
</gene>
<evidence type="ECO:0000313" key="1">
    <source>
        <dbReference type="EMBL" id="RKF61349.1"/>
    </source>
</evidence>
<protein>
    <submittedName>
        <fullName evidence="1">Putative celp0028 effector like protein</fullName>
    </submittedName>
</protein>
<dbReference type="EMBL" id="MCFK01004309">
    <property type="protein sequence ID" value="RKF61349.1"/>
    <property type="molecule type" value="Genomic_DNA"/>
</dbReference>
<comment type="caution">
    <text evidence="1">The sequence shown here is derived from an EMBL/GenBank/DDBJ whole genome shotgun (WGS) entry which is preliminary data.</text>
</comment>
<reference evidence="1 2" key="1">
    <citation type="journal article" date="2018" name="BMC Genomics">
        <title>Comparative genome analyses reveal sequence features reflecting distinct modes of host-adaptation between dicot and monocot powdery mildew.</title>
        <authorList>
            <person name="Wu Y."/>
            <person name="Ma X."/>
            <person name="Pan Z."/>
            <person name="Kale S.D."/>
            <person name="Song Y."/>
            <person name="King H."/>
            <person name="Zhang Q."/>
            <person name="Presley C."/>
            <person name="Deng X."/>
            <person name="Wei C.I."/>
            <person name="Xiao S."/>
        </authorList>
    </citation>
    <scope>NUCLEOTIDE SEQUENCE [LARGE SCALE GENOMIC DNA]</scope>
    <source>
        <strain evidence="1">UMSG2</strain>
    </source>
</reference>
<sequence length="257" mass="28017">MYLTPTLVMRATIVVFGVTTIAKIVAASDEPSSQLGHLLNADEVILYNSEGRIEIVPRSESLHYLGDLPVAKAEQRYANFTVAVEEDKNTGNKIQKRCKRQKVFTMKPVETYVNWDVAMSGVIRAPPHARATILVGSGYRISNSLSVNSPISLDVVQKYLTHSLGISYSKSWTTLYSSGYSFGVPPGKYGAIVSNPIATRHSGYMDIGCLGDSKRVEFSGESYQSKGYSGLTWVDGIIGLCVGDTYPLPRCFGNGTL</sequence>
<keyword evidence="2" id="KW-1185">Reference proteome</keyword>
<dbReference type="OrthoDB" id="4831122at2759"/>
<organism evidence="1 2">
    <name type="scientific">Erysiphe neolycopersici</name>
    <dbReference type="NCBI Taxonomy" id="212602"/>
    <lineage>
        <taxon>Eukaryota</taxon>
        <taxon>Fungi</taxon>
        <taxon>Dikarya</taxon>
        <taxon>Ascomycota</taxon>
        <taxon>Pezizomycotina</taxon>
        <taxon>Leotiomycetes</taxon>
        <taxon>Erysiphales</taxon>
        <taxon>Erysiphaceae</taxon>
        <taxon>Erysiphe</taxon>
    </lineage>
</organism>
<dbReference type="Proteomes" id="UP000286134">
    <property type="component" value="Unassembled WGS sequence"/>
</dbReference>
<dbReference type="AlphaFoldDB" id="A0A420HVH1"/>
<name>A0A420HVH1_9PEZI</name>
<accession>A0A420HVH1</accession>
<proteinExistence type="predicted"/>